<keyword evidence="4" id="KW-1185">Reference proteome</keyword>
<sequence length="161" mass="17432">MRAGRTSSTPQEGSSRADSRFSASPLVTASFTWPTDSSSEGHGSGKGQRSLRGQRAYLCRCALLTLVFVLHRVVGRVDHFLQLVPGQQVSAPLLLHSKQTLKVPDDDIIITIIILITLLGTPVLWNTQPYLSIRVWSTSESPAAGLTNEKLTCCRCPASTA</sequence>
<reference evidence="3 4" key="1">
    <citation type="submission" date="2019-03" db="EMBL/GenBank/DDBJ databases">
        <title>First draft genome of Liparis tanakae, snailfish: a comprehensive survey of snailfish specific genes.</title>
        <authorList>
            <person name="Kim W."/>
            <person name="Song I."/>
            <person name="Jeong J.-H."/>
            <person name="Kim D."/>
            <person name="Kim S."/>
            <person name="Ryu S."/>
            <person name="Song J.Y."/>
            <person name="Lee S.K."/>
        </authorList>
    </citation>
    <scope>NUCLEOTIDE SEQUENCE [LARGE SCALE GENOMIC DNA]</scope>
    <source>
        <tissue evidence="3">Muscle</tissue>
    </source>
</reference>
<evidence type="ECO:0000313" key="3">
    <source>
        <dbReference type="EMBL" id="TNN31124.1"/>
    </source>
</evidence>
<feature type="region of interest" description="Disordered" evidence="1">
    <location>
        <begin position="1"/>
        <end position="23"/>
    </location>
</feature>
<keyword evidence="2" id="KW-1133">Transmembrane helix</keyword>
<name>A0A4Z2ERX8_9TELE</name>
<keyword evidence="2" id="KW-0472">Membrane</keyword>
<accession>A0A4Z2ERX8</accession>
<evidence type="ECO:0000256" key="2">
    <source>
        <dbReference type="SAM" id="Phobius"/>
    </source>
</evidence>
<comment type="caution">
    <text evidence="3">The sequence shown here is derived from an EMBL/GenBank/DDBJ whole genome shotgun (WGS) entry which is preliminary data.</text>
</comment>
<keyword evidence="2" id="KW-0812">Transmembrane</keyword>
<feature type="transmembrane region" description="Helical" evidence="2">
    <location>
        <begin position="57"/>
        <end position="74"/>
    </location>
</feature>
<evidence type="ECO:0000256" key="1">
    <source>
        <dbReference type="SAM" id="MobiDB-lite"/>
    </source>
</evidence>
<proteinExistence type="predicted"/>
<protein>
    <submittedName>
        <fullName evidence="3">Uncharacterized protein</fullName>
    </submittedName>
</protein>
<dbReference type="AlphaFoldDB" id="A0A4Z2ERX8"/>
<evidence type="ECO:0000313" key="4">
    <source>
        <dbReference type="Proteomes" id="UP000314294"/>
    </source>
</evidence>
<organism evidence="3 4">
    <name type="scientific">Liparis tanakae</name>
    <name type="common">Tanaka's snailfish</name>
    <dbReference type="NCBI Taxonomy" id="230148"/>
    <lineage>
        <taxon>Eukaryota</taxon>
        <taxon>Metazoa</taxon>
        <taxon>Chordata</taxon>
        <taxon>Craniata</taxon>
        <taxon>Vertebrata</taxon>
        <taxon>Euteleostomi</taxon>
        <taxon>Actinopterygii</taxon>
        <taxon>Neopterygii</taxon>
        <taxon>Teleostei</taxon>
        <taxon>Neoteleostei</taxon>
        <taxon>Acanthomorphata</taxon>
        <taxon>Eupercaria</taxon>
        <taxon>Perciformes</taxon>
        <taxon>Cottioidei</taxon>
        <taxon>Cottales</taxon>
        <taxon>Liparidae</taxon>
        <taxon>Liparis</taxon>
    </lineage>
</organism>
<feature type="transmembrane region" description="Helical" evidence="2">
    <location>
        <begin position="108"/>
        <end position="125"/>
    </location>
</feature>
<gene>
    <name evidence="3" type="ORF">EYF80_058725</name>
</gene>
<dbReference type="Proteomes" id="UP000314294">
    <property type="component" value="Unassembled WGS sequence"/>
</dbReference>
<dbReference type="EMBL" id="SRLO01003785">
    <property type="protein sequence ID" value="TNN31124.1"/>
    <property type="molecule type" value="Genomic_DNA"/>
</dbReference>